<dbReference type="HOGENOM" id="CLU_2510261_0_0_6"/>
<dbReference type="Proteomes" id="UP000005870">
    <property type="component" value="Chromosome"/>
</dbReference>
<evidence type="ECO:0000313" key="3">
    <source>
        <dbReference type="Proteomes" id="UP000005870"/>
    </source>
</evidence>
<protein>
    <submittedName>
        <fullName evidence="2">Uncharacterized protein</fullName>
    </submittedName>
</protein>
<dbReference type="RefSeq" id="WP_014159183.1">
    <property type="nucleotide sequence ID" value="NC_016147.2"/>
</dbReference>
<dbReference type="KEGG" id="psd:DSC_01760"/>
<keyword evidence="1" id="KW-0812">Transmembrane</keyword>
<name>G7UUB6_PSEUP</name>
<sequence>MVWKLAQLSSAPTRWARCWIRWLLRIFRFFPTELCWLAALVAYYWKTCGASSLQHALTFVALAFWFIFIAGWIVKNGTLQEWLSG</sequence>
<keyword evidence="1" id="KW-0472">Membrane</keyword>
<dbReference type="EMBL" id="CP003093">
    <property type="protein sequence ID" value="AER55005.1"/>
    <property type="molecule type" value="Genomic_DNA"/>
</dbReference>
<feature type="transmembrane region" description="Helical" evidence="1">
    <location>
        <begin position="22"/>
        <end position="44"/>
    </location>
</feature>
<evidence type="ECO:0000256" key="1">
    <source>
        <dbReference type="SAM" id="Phobius"/>
    </source>
</evidence>
<evidence type="ECO:0000313" key="2">
    <source>
        <dbReference type="EMBL" id="AER55005.1"/>
    </source>
</evidence>
<gene>
    <name evidence="2" type="ordered locus">DSC_01760</name>
</gene>
<dbReference type="AlphaFoldDB" id="G7UUB6"/>
<proteinExistence type="predicted"/>
<organism evidence="2 3">
    <name type="scientific">Pseudoxanthomonas spadix (strain BD-a59)</name>
    <dbReference type="NCBI Taxonomy" id="1045855"/>
    <lineage>
        <taxon>Bacteria</taxon>
        <taxon>Pseudomonadati</taxon>
        <taxon>Pseudomonadota</taxon>
        <taxon>Gammaproteobacteria</taxon>
        <taxon>Lysobacterales</taxon>
        <taxon>Lysobacteraceae</taxon>
        <taxon>Pseudoxanthomonas</taxon>
    </lineage>
</organism>
<keyword evidence="1" id="KW-1133">Transmembrane helix</keyword>
<feature type="transmembrane region" description="Helical" evidence="1">
    <location>
        <begin position="56"/>
        <end position="74"/>
    </location>
</feature>
<accession>G7UUB6</accession>
<reference evidence="2 3" key="1">
    <citation type="journal article" date="2012" name="J. Bacteriol.">
        <title>Complete Genome Sequence of the BTEX-Degrading Bacterium Pseudoxanthomonas spadix BD-a59.</title>
        <authorList>
            <person name="Lee S.H."/>
            <person name="Jin H.M."/>
            <person name="Lee H.J."/>
            <person name="Kim J.M."/>
            <person name="Jeon C.O."/>
        </authorList>
    </citation>
    <scope>NUCLEOTIDE SEQUENCE [LARGE SCALE GENOMIC DNA]</scope>
    <source>
        <strain evidence="2 3">BD-a59</strain>
    </source>
</reference>
<dbReference type="STRING" id="1045855.DSC_01760"/>
<keyword evidence="3" id="KW-1185">Reference proteome</keyword>